<protein>
    <submittedName>
        <fullName evidence="1">16476_t:CDS:1</fullName>
    </submittedName>
</protein>
<accession>A0A9W4T0E3</accession>
<sequence>MDDFLNGLQFIKPKLLLYCTGSEWTYQSAKTLYKELQYKLKEHYKYFLQKKIDKTYIPIYLFLSGAGMSKSRNAEEFHRTSIDCLSEDKDLKLRKIIENAFVFSVGFENGSNLRSNVKQSVYRAIGTQMLNQLLSDQNLDLIISNYEAPLP</sequence>
<keyword evidence="2" id="KW-1185">Reference proteome</keyword>
<dbReference type="Proteomes" id="UP001153678">
    <property type="component" value="Unassembled WGS sequence"/>
</dbReference>
<dbReference type="AlphaFoldDB" id="A0A9W4T0E3"/>
<gene>
    <name evidence="1" type="ORF">FWILDA_LOCUS13351</name>
</gene>
<name>A0A9W4T0E3_9GLOM</name>
<evidence type="ECO:0000313" key="1">
    <source>
        <dbReference type="EMBL" id="CAI2187978.1"/>
    </source>
</evidence>
<dbReference type="OrthoDB" id="5597935at2759"/>
<evidence type="ECO:0000313" key="2">
    <source>
        <dbReference type="Proteomes" id="UP001153678"/>
    </source>
</evidence>
<organism evidence="1 2">
    <name type="scientific">Funneliformis geosporum</name>
    <dbReference type="NCBI Taxonomy" id="1117311"/>
    <lineage>
        <taxon>Eukaryota</taxon>
        <taxon>Fungi</taxon>
        <taxon>Fungi incertae sedis</taxon>
        <taxon>Mucoromycota</taxon>
        <taxon>Glomeromycotina</taxon>
        <taxon>Glomeromycetes</taxon>
        <taxon>Glomerales</taxon>
        <taxon>Glomeraceae</taxon>
        <taxon>Funneliformis</taxon>
    </lineage>
</organism>
<comment type="caution">
    <text evidence="1">The sequence shown here is derived from an EMBL/GenBank/DDBJ whole genome shotgun (WGS) entry which is preliminary data.</text>
</comment>
<reference evidence="1" key="1">
    <citation type="submission" date="2022-08" db="EMBL/GenBank/DDBJ databases">
        <authorList>
            <person name="Kallberg Y."/>
            <person name="Tangrot J."/>
            <person name="Rosling A."/>
        </authorList>
    </citation>
    <scope>NUCLEOTIDE SEQUENCE</scope>
    <source>
        <strain evidence="1">Wild A</strain>
    </source>
</reference>
<dbReference type="EMBL" id="CAMKVN010004909">
    <property type="protein sequence ID" value="CAI2187978.1"/>
    <property type="molecule type" value="Genomic_DNA"/>
</dbReference>
<proteinExistence type="predicted"/>